<dbReference type="EMBL" id="CAXDID020000048">
    <property type="protein sequence ID" value="CAL6003956.1"/>
    <property type="molecule type" value="Genomic_DNA"/>
</dbReference>
<organism evidence="2 3">
    <name type="scientific">Hexamita inflata</name>
    <dbReference type="NCBI Taxonomy" id="28002"/>
    <lineage>
        <taxon>Eukaryota</taxon>
        <taxon>Metamonada</taxon>
        <taxon>Diplomonadida</taxon>
        <taxon>Hexamitidae</taxon>
        <taxon>Hexamitinae</taxon>
        <taxon>Hexamita</taxon>
    </lineage>
</organism>
<evidence type="ECO:0000313" key="3">
    <source>
        <dbReference type="Proteomes" id="UP001642409"/>
    </source>
</evidence>
<protein>
    <submittedName>
        <fullName evidence="2">Hypothetical_protein</fullName>
    </submittedName>
</protein>
<reference evidence="2 3" key="1">
    <citation type="submission" date="2024-07" db="EMBL/GenBank/DDBJ databases">
        <authorList>
            <person name="Akdeniz Z."/>
        </authorList>
    </citation>
    <scope>NUCLEOTIDE SEQUENCE [LARGE SCALE GENOMIC DNA]</scope>
</reference>
<dbReference type="EMBL" id="CAXDID020000048">
    <property type="protein sequence ID" value="CAL6003954.1"/>
    <property type="molecule type" value="Genomic_DNA"/>
</dbReference>
<evidence type="ECO:0000313" key="1">
    <source>
        <dbReference type="EMBL" id="CAL6003954.1"/>
    </source>
</evidence>
<evidence type="ECO:0000313" key="2">
    <source>
        <dbReference type="EMBL" id="CAL6003956.1"/>
    </source>
</evidence>
<sequence>MTHNERQMVTKAMLLVIHSQVFDKFPFNQILRNTVYSSSKQLVVQETLKIILVVLKSEQFYVIIRIYQLIIKSRQREEMPRFWILFQLKLLQELLCQQLKLNNAFSTNM</sequence>
<gene>
    <name evidence="1" type="ORF">HINF_LOCUS18650</name>
    <name evidence="2" type="ORF">HINF_LOCUS18651</name>
</gene>
<accession>A0ABP1HWR3</accession>
<name>A0ABP1HWR3_9EUKA</name>
<proteinExistence type="predicted"/>
<keyword evidence="3" id="KW-1185">Reference proteome</keyword>
<dbReference type="Proteomes" id="UP001642409">
    <property type="component" value="Unassembled WGS sequence"/>
</dbReference>
<comment type="caution">
    <text evidence="2">The sequence shown here is derived from an EMBL/GenBank/DDBJ whole genome shotgun (WGS) entry which is preliminary data.</text>
</comment>